<dbReference type="Proteomes" id="UP001063698">
    <property type="component" value="Chromosome"/>
</dbReference>
<sequence>MALSKPIPKDITEELFRYRLEQAEEEVKLAKRLLKEGFIRNAAGKAFQAWKELLGAYIVKHYEDLKGFYSEEKLKKLALLVPTTKMKEISNKLAQVGERELTAWTDKALSLHRFQYNGPDPDLALSDYRSEEEAREDIEILIGEIERRVRELRKG</sequence>
<gene>
    <name evidence="1" type="ORF">IPA_01695</name>
</gene>
<evidence type="ECO:0000313" key="1">
    <source>
        <dbReference type="EMBL" id="UXD21238.1"/>
    </source>
</evidence>
<dbReference type="KEGG" id="ipc:IPA_01695"/>
<dbReference type="AlphaFoldDB" id="A0A977KA27"/>
<dbReference type="Gene3D" id="1.20.120.330">
    <property type="entry name" value="Nucleotidyltransferases domain 2"/>
    <property type="match status" value="1"/>
</dbReference>
<dbReference type="Pfam" id="PF05942">
    <property type="entry name" value="PaREP1"/>
    <property type="match status" value="1"/>
</dbReference>
<keyword evidence="2" id="KW-1185">Reference proteome</keyword>
<reference evidence="1" key="1">
    <citation type="submission" date="2013-11" db="EMBL/GenBank/DDBJ databases">
        <title>Comparative genomics of Ignicoccus.</title>
        <authorList>
            <person name="Podar M."/>
        </authorList>
    </citation>
    <scope>NUCLEOTIDE SEQUENCE</scope>
    <source>
        <strain evidence="1">DSM 13166</strain>
    </source>
</reference>
<protein>
    <submittedName>
        <fullName evidence="1">Uncharacterized protein</fullName>
    </submittedName>
</protein>
<accession>A0A977KA27</accession>
<dbReference type="EMBL" id="CP006868">
    <property type="protein sequence ID" value="UXD21238.1"/>
    <property type="molecule type" value="Genomic_DNA"/>
</dbReference>
<name>A0A977KA27_9CREN</name>
<evidence type="ECO:0000313" key="2">
    <source>
        <dbReference type="Proteomes" id="UP001063698"/>
    </source>
</evidence>
<organism evidence="1 2">
    <name type="scientific">Ignicoccus pacificus DSM 13166</name>
    <dbReference type="NCBI Taxonomy" id="940294"/>
    <lineage>
        <taxon>Archaea</taxon>
        <taxon>Thermoproteota</taxon>
        <taxon>Thermoprotei</taxon>
        <taxon>Desulfurococcales</taxon>
        <taxon>Desulfurococcaceae</taxon>
        <taxon>Ignicoccus</taxon>
    </lineage>
</organism>
<proteinExistence type="predicted"/>
<dbReference type="InterPro" id="IPR010268">
    <property type="entry name" value="PaREP1"/>
</dbReference>